<dbReference type="RefSeq" id="WP_133806103.1">
    <property type="nucleotide sequence ID" value="NZ_SNWQ01000061.1"/>
</dbReference>
<gene>
    <name evidence="1" type="ORF">EV643_16113</name>
</gene>
<dbReference type="EMBL" id="SNWQ01000061">
    <property type="protein sequence ID" value="TDO27370.1"/>
    <property type="molecule type" value="Genomic_DNA"/>
</dbReference>
<evidence type="ECO:0000313" key="1">
    <source>
        <dbReference type="EMBL" id="TDO27370.1"/>
    </source>
</evidence>
<proteinExistence type="predicted"/>
<comment type="caution">
    <text evidence="1">The sequence shown here is derived from an EMBL/GenBank/DDBJ whole genome shotgun (WGS) entry which is preliminary data.</text>
</comment>
<accession>A0A4R6IX90</accession>
<dbReference type="Proteomes" id="UP000295388">
    <property type="component" value="Unassembled WGS sequence"/>
</dbReference>
<reference evidence="1 2" key="1">
    <citation type="submission" date="2019-03" db="EMBL/GenBank/DDBJ databases">
        <title>Genomic Encyclopedia of Type Strains, Phase III (KMG-III): the genomes of soil and plant-associated and newly described type strains.</title>
        <authorList>
            <person name="Whitman W."/>
        </authorList>
    </citation>
    <scope>NUCLEOTIDE SEQUENCE [LARGE SCALE GENOMIC DNA]</scope>
    <source>
        <strain evidence="1 2">VKM Ac-2527</strain>
    </source>
</reference>
<protein>
    <submittedName>
        <fullName evidence="1">Uncharacterized protein</fullName>
    </submittedName>
</protein>
<dbReference type="AlphaFoldDB" id="A0A4R6IX90"/>
<evidence type="ECO:0000313" key="2">
    <source>
        <dbReference type="Proteomes" id="UP000295388"/>
    </source>
</evidence>
<dbReference type="OrthoDB" id="3828584at2"/>
<sequence length="83" mass="8989">MSLDLNAYAELTAHRAVADSTFYCDWVAAEHLGGHDWCPTVLEPGDDYTLVLLGDTTVGRYCIGCGYHLFGSPELEPAPARTA</sequence>
<keyword evidence="2" id="KW-1185">Reference proteome</keyword>
<name>A0A4R6IX90_9ACTN</name>
<organism evidence="1 2">
    <name type="scientific">Kribbella caucasensis</name>
    <dbReference type="NCBI Taxonomy" id="2512215"/>
    <lineage>
        <taxon>Bacteria</taxon>
        <taxon>Bacillati</taxon>
        <taxon>Actinomycetota</taxon>
        <taxon>Actinomycetes</taxon>
        <taxon>Propionibacteriales</taxon>
        <taxon>Kribbellaceae</taxon>
        <taxon>Kribbella</taxon>
    </lineage>
</organism>